<dbReference type="Proteomes" id="UP000237347">
    <property type="component" value="Unassembled WGS sequence"/>
</dbReference>
<dbReference type="EMBL" id="PKMF04000582">
    <property type="protein sequence ID" value="KAK7825169.1"/>
    <property type="molecule type" value="Genomic_DNA"/>
</dbReference>
<protein>
    <submittedName>
        <fullName evidence="1">Uncharacterized protein</fullName>
    </submittedName>
</protein>
<proteinExistence type="predicted"/>
<evidence type="ECO:0000313" key="1">
    <source>
        <dbReference type="EMBL" id="KAK7825169.1"/>
    </source>
</evidence>
<accession>A0AAW0JE99</accession>
<keyword evidence="2" id="KW-1185">Reference proteome</keyword>
<sequence length="22" mass="2867">MRLLQLCQRKFQCLPLWLYWNL</sequence>
<dbReference type="AlphaFoldDB" id="A0AAW0JE99"/>
<evidence type="ECO:0000313" key="2">
    <source>
        <dbReference type="Proteomes" id="UP000237347"/>
    </source>
</evidence>
<reference evidence="1 2" key="1">
    <citation type="journal article" date="2018" name="Sci. Data">
        <title>The draft genome sequence of cork oak.</title>
        <authorList>
            <person name="Ramos A.M."/>
            <person name="Usie A."/>
            <person name="Barbosa P."/>
            <person name="Barros P.M."/>
            <person name="Capote T."/>
            <person name="Chaves I."/>
            <person name="Simoes F."/>
            <person name="Abreu I."/>
            <person name="Carrasquinho I."/>
            <person name="Faro C."/>
            <person name="Guimaraes J.B."/>
            <person name="Mendonca D."/>
            <person name="Nobrega F."/>
            <person name="Rodrigues L."/>
            <person name="Saibo N.J.M."/>
            <person name="Varela M.C."/>
            <person name="Egas C."/>
            <person name="Matos J."/>
            <person name="Miguel C.M."/>
            <person name="Oliveira M.M."/>
            <person name="Ricardo C.P."/>
            <person name="Goncalves S."/>
        </authorList>
    </citation>
    <scope>NUCLEOTIDE SEQUENCE [LARGE SCALE GENOMIC DNA]</scope>
    <source>
        <strain evidence="2">cv. HL8</strain>
    </source>
</reference>
<gene>
    <name evidence="1" type="ORF">CFP56_033650</name>
</gene>
<comment type="caution">
    <text evidence="1">The sequence shown here is derived from an EMBL/GenBank/DDBJ whole genome shotgun (WGS) entry which is preliminary data.</text>
</comment>
<organism evidence="1 2">
    <name type="scientific">Quercus suber</name>
    <name type="common">Cork oak</name>
    <dbReference type="NCBI Taxonomy" id="58331"/>
    <lineage>
        <taxon>Eukaryota</taxon>
        <taxon>Viridiplantae</taxon>
        <taxon>Streptophyta</taxon>
        <taxon>Embryophyta</taxon>
        <taxon>Tracheophyta</taxon>
        <taxon>Spermatophyta</taxon>
        <taxon>Magnoliopsida</taxon>
        <taxon>eudicotyledons</taxon>
        <taxon>Gunneridae</taxon>
        <taxon>Pentapetalae</taxon>
        <taxon>rosids</taxon>
        <taxon>fabids</taxon>
        <taxon>Fagales</taxon>
        <taxon>Fagaceae</taxon>
        <taxon>Quercus</taxon>
    </lineage>
</organism>
<name>A0AAW0JE99_QUESU</name>